<dbReference type="Pfam" id="PF00288">
    <property type="entry name" value="GHMP_kinases_N"/>
    <property type="match status" value="1"/>
</dbReference>
<keyword evidence="7 9" id="KW-0067">ATP-binding</keyword>
<sequence>MSATTGPGWVTASAPAKINLHLGVGRVRADGFHPLATVYQAIGLRDEVTVRPAPSYVVTVDGDERLPLDQVPADESNLAVRAAQLLARRHGVDEAVAVHISKNIPVAGGLAGGSADAAAALVACDALWELRLAREELVGLAAQLGSDVPFALLGGTAVGTGRGEVVVPAMAPGEYWWVVLGADFGLATPEVYRQFDALHASDQVAEPAIPEPLMEALRSHDVLRLGHTLRNDLETPAVTLHPEIEEMLGAGLAGTAVAALLSGSGPSCLFLCDGSGHAHYVAGELAERGYGPVVVTSGPVPGARVERIGGPR</sequence>
<keyword evidence="5 9" id="KW-0547">Nucleotide-binding</keyword>
<keyword evidence="6 9" id="KW-0418">Kinase</keyword>
<dbReference type="GO" id="GO:0016114">
    <property type="term" value="P:terpenoid biosynthetic process"/>
    <property type="evidence" value="ECO:0007669"/>
    <property type="project" value="UniProtKB-UniRule"/>
</dbReference>
<evidence type="ECO:0000259" key="11">
    <source>
        <dbReference type="Pfam" id="PF08544"/>
    </source>
</evidence>
<dbReference type="NCBIfam" id="TIGR00154">
    <property type="entry name" value="ispE"/>
    <property type="match status" value="1"/>
</dbReference>
<dbReference type="Proteomes" id="UP000515947">
    <property type="component" value="Chromosome"/>
</dbReference>
<dbReference type="RefSeq" id="WP_187577424.1">
    <property type="nucleotide sequence ID" value="NZ_CP060713.1"/>
</dbReference>
<feature type="domain" description="GHMP kinase N-terminal" evidence="10">
    <location>
        <begin position="77"/>
        <end position="155"/>
    </location>
</feature>
<evidence type="ECO:0000259" key="10">
    <source>
        <dbReference type="Pfam" id="PF00288"/>
    </source>
</evidence>
<reference evidence="12 13" key="1">
    <citation type="submission" date="2020-08" db="EMBL/GenBank/DDBJ databases">
        <title>Genome sequence of Nocardioides mesophilus KACC 16243T.</title>
        <authorList>
            <person name="Hyun D.-W."/>
            <person name="Bae J.-W."/>
        </authorList>
    </citation>
    <scope>NUCLEOTIDE SEQUENCE [LARGE SCALE GENOMIC DNA]</scope>
    <source>
        <strain evidence="12 13">KACC 16243</strain>
    </source>
</reference>
<dbReference type="PANTHER" id="PTHR43527:SF2">
    <property type="entry name" value="4-DIPHOSPHOCYTIDYL-2-C-METHYL-D-ERYTHRITOL KINASE, CHLOROPLASTIC"/>
    <property type="match status" value="1"/>
</dbReference>
<dbReference type="NCBIfam" id="NF002870">
    <property type="entry name" value="PRK03188.1"/>
    <property type="match status" value="1"/>
</dbReference>
<dbReference type="KEGG" id="nmes:H9L09_13515"/>
<dbReference type="InterPro" id="IPR014721">
    <property type="entry name" value="Ribsml_uS5_D2-typ_fold_subgr"/>
</dbReference>
<dbReference type="AlphaFoldDB" id="A0A7G9R7L3"/>
<dbReference type="HAMAP" id="MF_00061">
    <property type="entry name" value="IspE"/>
    <property type="match status" value="1"/>
</dbReference>
<evidence type="ECO:0000256" key="9">
    <source>
        <dbReference type="HAMAP-Rule" id="MF_00061"/>
    </source>
</evidence>
<keyword evidence="13" id="KW-1185">Reference proteome</keyword>
<dbReference type="InterPro" id="IPR020568">
    <property type="entry name" value="Ribosomal_Su5_D2-typ_SF"/>
</dbReference>
<protein>
    <recommendedName>
        <fullName evidence="3 9">4-diphosphocytidyl-2-C-methyl-D-erythritol kinase</fullName>
        <shortName evidence="9">CMK</shortName>
        <ecNumber evidence="2 9">2.7.1.148</ecNumber>
    </recommendedName>
    <alternativeName>
        <fullName evidence="8 9">4-(cytidine-5'-diphospho)-2-C-methyl-D-erythritol kinase</fullName>
    </alternativeName>
</protein>
<dbReference type="EC" id="2.7.1.148" evidence="2 9"/>
<evidence type="ECO:0000256" key="6">
    <source>
        <dbReference type="ARBA" id="ARBA00022777"/>
    </source>
</evidence>
<accession>A0A7G9R7L3</accession>
<proteinExistence type="inferred from homology"/>
<dbReference type="InterPro" id="IPR036554">
    <property type="entry name" value="GHMP_kinase_C_sf"/>
</dbReference>
<dbReference type="UniPathway" id="UPA00056">
    <property type="reaction ID" value="UER00094"/>
</dbReference>
<evidence type="ECO:0000256" key="7">
    <source>
        <dbReference type="ARBA" id="ARBA00022840"/>
    </source>
</evidence>
<organism evidence="12 13">
    <name type="scientific">Nocardioides mesophilus</name>
    <dbReference type="NCBI Taxonomy" id="433659"/>
    <lineage>
        <taxon>Bacteria</taxon>
        <taxon>Bacillati</taxon>
        <taxon>Actinomycetota</taxon>
        <taxon>Actinomycetes</taxon>
        <taxon>Propionibacteriales</taxon>
        <taxon>Nocardioidaceae</taxon>
        <taxon>Nocardioides</taxon>
    </lineage>
</organism>
<dbReference type="InterPro" id="IPR006204">
    <property type="entry name" value="GHMP_kinase_N_dom"/>
</dbReference>
<gene>
    <name evidence="9" type="primary">ispE</name>
    <name evidence="12" type="ORF">H9L09_13515</name>
</gene>
<dbReference type="Pfam" id="PF08544">
    <property type="entry name" value="GHMP_kinases_C"/>
    <property type="match status" value="1"/>
</dbReference>
<dbReference type="EMBL" id="CP060713">
    <property type="protein sequence ID" value="QNN51588.1"/>
    <property type="molecule type" value="Genomic_DNA"/>
</dbReference>
<feature type="binding site" evidence="9">
    <location>
        <begin position="105"/>
        <end position="115"/>
    </location>
    <ligand>
        <name>ATP</name>
        <dbReference type="ChEBI" id="CHEBI:30616"/>
    </ligand>
</feature>
<feature type="active site" evidence="9">
    <location>
        <position position="17"/>
    </location>
</feature>
<comment type="function">
    <text evidence="9">Catalyzes the phosphorylation of the position 2 hydroxy group of 4-diphosphocytidyl-2C-methyl-D-erythritol.</text>
</comment>
<dbReference type="InterPro" id="IPR004424">
    <property type="entry name" value="IspE"/>
</dbReference>
<dbReference type="PANTHER" id="PTHR43527">
    <property type="entry name" value="4-DIPHOSPHOCYTIDYL-2-C-METHYL-D-ERYTHRITOL KINASE, CHLOROPLASTIC"/>
    <property type="match status" value="1"/>
</dbReference>
<dbReference type="InterPro" id="IPR013750">
    <property type="entry name" value="GHMP_kinase_C_dom"/>
</dbReference>
<dbReference type="Gene3D" id="3.30.230.10">
    <property type="match status" value="1"/>
</dbReference>
<dbReference type="SUPFAM" id="SSF55060">
    <property type="entry name" value="GHMP Kinase, C-terminal domain"/>
    <property type="match status" value="1"/>
</dbReference>
<evidence type="ECO:0000256" key="4">
    <source>
        <dbReference type="ARBA" id="ARBA00022679"/>
    </source>
</evidence>
<evidence type="ECO:0000256" key="3">
    <source>
        <dbReference type="ARBA" id="ARBA00017473"/>
    </source>
</evidence>
<name>A0A7G9R7L3_9ACTN</name>
<dbReference type="SUPFAM" id="SSF54211">
    <property type="entry name" value="Ribosomal protein S5 domain 2-like"/>
    <property type="match status" value="1"/>
</dbReference>
<evidence type="ECO:0000256" key="1">
    <source>
        <dbReference type="ARBA" id="ARBA00009684"/>
    </source>
</evidence>
<evidence type="ECO:0000256" key="2">
    <source>
        <dbReference type="ARBA" id="ARBA00012052"/>
    </source>
</evidence>
<comment type="catalytic activity">
    <reaction evidence="9">
        <text>4-CDP-2-C-methyl-D-erythritol + ATP = 4-CDP-2-C-methyl-D-erythritol 2-phosphate + ADP + H(+)</text>
        <dbReference type="Rhea" id="RHEA:18437"/>
        <dbReference type="ChEBI" id="CHEBI:15378"/>
        <dbReference type="ChEBI" id="CHEBI:30616"/>
        <dbReference type="ChEBI" id="CHEBI:57823"/>
        <dbReference type="ChEBI" id="CHEBI:57919"/>
        <dbReference type="ChEBI" id="CHEBI:456216"/>
        <dbReference type="EC" id="2.7.1.148"/>
    </reaction>
</comment>
<comment type="similarity">
    <text evidence="1 9">Belongs to the GHMP kinase family. IspE subfamily.</text>
</comment>
<feature type="active site" evidence="9">
    <location>
        <position position="147"/>
    </location>
</feature>
<evidence type="ECO:0000313" key="12">
    <source>
        <dbReference type="EMBL" id="QNN51588.1"/>
    </source>
</evidence>
<dbReference type="GO" id="GO:0005524">
    <property type="term" value="F:ATP binding"/>
    <property type="evidence" value="ECO:0007669"/>
    <property type="project" value="UniProtKB-UniRule"/>
</dbReference>
<evidence type="ECO:0000256" key="8">
    <source>
        <dbReference type="ARBA" id="ARBA00032554"/>
    </source>
</evidence>
<evidence type="ECO:0000313" key="13">
    <source>
        <dbReference type="Proteomes" id="UP000515947"/>
    </source>
</evidence>
<dbReference type="GO" id="GO:0050515">
    <property type="term" value="F:4-(cytidine 5'-diphospho)-2-C-methyl-D-erythritol kinase activity"/>
    <property type="evidence" value="ECO:0007669"/>
    <property type="project" value="UniProtKB-UniRule"/>
</dbReference>
<dbReference type="Gene3D" id="3.30.70.890">
    <property type="entry name" value="GHMP kinase, C-terminal domain"/>
    <property type="match status" value="1"/>
</dbReference>
<dbReference type="PIRSF" id="PIRSF010376">
    <property type="entry name" value="IspE"/>
    <property type="match status" value="1"/>
</dbReference>
<evidence type="ECO:0000256" key="5">
    <source>
        <dbReference type="ARBA" id="ARBA00022741"/>
    </source>
</evidence>
<keyword evidence="4 9" id="KW-0808">Transferase</keyword>
<keyword evidence="9" id="KW-0414">Isoprene biosynthesis</keyword>
<feature type="domain" description="GHMP kinase C-terminal" evidence="11">
    <location>
        <begin position="213"/>
        <end position="290"/>
    </location>
</feature>
<comment type="pathway">
    <text evidence="9">Isoprenoid biosynthesis; isopentenyl diphosphate biosynthesis via DXP pathway; isopentenyl diphosphate from 1-deoxy-D-xylulose 5-phosphate: step 3/6.</text>
</comment>
<dbReference type="GO" id="GO:0019288">
    <property type="term" value="P:isopentenyl diphosphate biosynthetic process, methylerythritol 4-phosphate pathway"/>
    <property type="evidence" value="ECO:0007669"/>
    <property type="project" value="UniProtKB-UniRule"/>
</dbReference>